<feature type="compositionally biased region" description="Basic and acidic residues" evidence="1">
    <location>
        <begin position="387"/>
        <end position="402"/>
    </location>
</feature>
<reference evidence="2" key="1">
    <citation type="journal article" date="2019" name="Sci. Rep.">
        <title>Draft genome of Tanacetum cinerariifolium, the natural source of mosquito coil.</title>
        <authorList>
            <person name="Yamashiro T."/>
            <person name="Shiraishi A."/>
            <person name="Satake H."/>
            <person name="Nakayama K."/>
        </authorList>
    </citation>
    <scope>NUCLEOTIDE SEQUENCE</scope>
</reference>
<feature type="region of interest" description="Disordered" evidence="1">
    <location>
        <begin position="373"/>
        <end position="402"/>
    </location>
</feature>
<sequence length="402" mass="45467">MSSSDSTVTYTSISFEDVLFWGIRFFGMEHPDSPEAAPQSPIQTLLVPYNEDERGPMFIQPHDPDYVLTPMYPKYIPLEDEHVLSAEEKPLPPIISPTVESPEYVAESDPEEDPEENEDDETEDGPVGYPMDRGDDGDDNNGKSSGDDADDEDEDKEGEEEEEHFVLANSTIVIPTDELAAISLPPEAKVKRLLAMPTPPPSPLASLSPPSARERLARLAFTQALFIAVTAVIPSPPLPPPLYIPPHVDRRDDIPKIEMPPLKSTLDAEARRRGIRQDSRTRISQRVDMDSQWVDLLMEDRIAHQETILIVEEEAYDVQEAMAHSIRLSQAVYYELQTYQEQVRQAQMVKTLRVMRDMRQEMRDMQAKLLALREQPRRARQPGGDARVLDHQDAPRDADSHI</sequence>
<comment type="caution">
    <text evidence="2">The sequence shown here is derived from an EMBL/GenBank/DDBJ whole genome shotgun (WGS) entry which is preliminary data.</text>
</comment>
<proteinExistence type="predicted"/>
<organism evidence="2">
    <name type="scientific">Tanacetum cinerariifolium</name>
    <name type="common">Dalmatian daisy</name>
    <name type="synonym">Chrysanthemum cinerariifolium</name>
    <dbReference type="NCBI Taxonomy" id="118510"/>
    <lineage>
        <taxon>Eukaryota</taxon>
        <taxon>Viridiplantae</taxon>
        <taxon>Streptophyta</taxon>
        <taxon>Embryophyta</taxon>
        <taxon>Tracheophyta</taxon>
        <taxon>Spermatophyta</taxon>
        <taxon>Magnoliopsida</taxon>
        <taxon>eudicotyledons</taxon>
        <taxon>Gunneridae</taxon>
        <taxon>Pentapetalae</taxon>
        <taxon>asterids</taxon>
        <taxon>campanulids</taxon>
        <taxon>Asterales</taxon>
        <taxon>Asteraceae</taxon>
        <taxon>Asteroideae</taxon>
        <taxon>Anthemideae</taxon>
        <taxon>Anthemidinae</taxon>
        <taxon>Tanacetum</taxon>
    </lineage>
</organism>
<feature type="compositionally biased region" description="Acidic residues" evidence="1">
    <location>
        <begin position="147"/>
        <end position="163"/>
    </location>
</feature>
<feature type="compositionally biased region" description="Acidic residues" evidence="1">
    <location>
        <begin position="106"/>
        <end position="124"/>
    </location>
</feature>
<evidence type="ECO:0000256" key="1">
    <source>
        <dbReference type="SAM" id="MobiDB-lite"/>
    </source>
</evidence>
<accession>A0A6L2KPN1</accession>
<name>A0A6L2KPN1_TANCI</name>
<dbReference type="EMBL" id="BKCJ010002754">
    <property type="protein sequence ID" value="GEU50700.1"/>
    <property type="molecule type" value="Genomic_DNA"/>
</dbReference>
<feature type="region of interest" description="Disordered" evidence="1">
    <location>
        <begin position="92"/>
        <end position="169"/>
    </location>
</feature>
<protein>
    <submittedName>
        <fullName evidence="2">Uncharacterized protein</fullName>
    </submittedName>
</protein>
<gene>
    <name evidence="2" type="ORF">Tci_022678</name>
</gene>
<evidence type="ECO:0000313" key="2">
    <source>
        <dbReference type="EMBL" id="GEU50700.1"/>
    </source>
</evidence>
<dbReference type="AlphaFoldDB" id="A0A6L2KPN1"/>